<evidence type="ECO:0000256" key="1">
    <source>
        <dbReference type="ARBA" id="ARBA00007913"/>
    </source>
</evidence>
<dbReference type="InterPro" id="IPR041679">
    <property type="entry name" value="DNA2/NAM7-like_C"/>
</dbReference>
<dbReference type="InterPro" id="IPR036855">
    <property type="entry name" value="Znf_CCCH_sf"/>
</dbReference>
<feature type="compositionally biased region" description="Basic residues" evidence="12">
    <location>
        <begin position="2275"/>
        <end position="2288"/>
    </location>
</feature>
<dbReference type="GO" id="GO:0043139">
    <property type="term" value="F:5'-3' DNA helicase activity"/>
    <property type="evidence" value="ECO:0007669"/>
    <property type="project" value="TreeGrafter"/>
</dbReference>
<dbReference type="InterPro" id="IPR001900">
    <property type="entry name" value="RNase_II/R"/>
</dbReference>
<comment type="catalytic activity">
    <reaction evidence="9">
        <text>ATP + H2O = ADP + phosphate + H(+)</text>
        <dbReference type="Rhea" id="RHEA:13065"/>
        <dbReference type="ChEBI" id="CHEBI:15377"/>
        <dbReference type="ChEBI" id="CHEBI:15378"/>
        <dbReference type="ChEBI" id="CHEBI:30616"/>
        <dbReference type="ChEBI" id="CHEBI:43474"/>
        <dbReference type="ChEBI" id="CHEBI:456216"/>
        <dbReference type="EC" id="3.6.4.12"/>
    </reaction>
    <physiologicalReaction direction="left-to-right" evidence="9">
        <dbReference type="Rhea" id="RHEA:13066"/>
    </physiologicalReaction>
</comment>
<evidence type="ECO:0000256" key="8">
    <source>
        <dbReference type="ARBA" id="ARBA00022840"/>
    </source>
</evidence>
<accession>A0A812V6W1</accession>
<evidence type="ECO:0000313" key="15">
    <source>
        <dbReference type="Proteomes" id="UP000604046"/>
    </source>
</evidence>
<evidence type="ECO:0000256" key="6">
    <source>
        <dbReference type="ARBA" id="ARBA00022806"/>
    </source>
</evidence>
<feature type="domain" description="C3H1-type" evidence="13">
    <location>
        <begin position="1560"/>
        <end position="1587"/>
    </location>
</feature>
<dbReference type="Pfam" id="PF13087">
    <property type="entry name" value="AAA_12"/>
    <property type="match status" value="1"/>
</dbReference>
<evidence type="ECO:0000256" key="7">
    <source>
        <dbReference type="ARBA" id="ARBA00022833"/>
    </source>
</evidence>
<evidence type="ECO:0000256" key="3">
    <source>
        <dbReference type="ARBA" id="ARBA00022741"/>
    </source>
</evidence>
<dbReference type="GO" id="GO:0008270">
    <property type="term" value="F:zinc ion binding"/>
    <property type="evidence" value="ECO:0007669"/>
    <property type="project" value="UniProtKB-KW"/>
</dbReference>
<feature type="compositionally biased region" description="Low complexity" evidence="12">
    <location>
        <begin position="907"/>
        <end position="917"/>
    </location>
</feature>
<dbReference type="SUPFAM" id="SSF50249">
    <property type="entry name" value="Nucleic acid-binding proteins"/>
    <property type="match status" value="1"/>
</dbReference>
<proteinExistence type="inferred from homology"/>
<dbReference type="SUPFAM" id="SSF90229">
    <property type="entry name" value="CCCH zinc finger"/>
    <property type="match status" value="1"/>
</dbReference>
<keyword evidence="4 10" id="KW-0863">Zinc-finger</keyword>
<protein>
    <submittedName>
        <fullName evidence="14">UPF1 protein</fullName>
    </submittedName>
</protein>
<keyword evidence="15" id="KW-1185">Reference proteome</keyword>
<dbReference type="Gene3D" id="3.40.50.300">
    <property type="entry name" value="P-loop containing nucleotide triphosphate hydrolases"/>
    <property type="match status" value="2"/>
</dbReference>
<dbReference type="GO" id="GO:0005524">
    <property type="term" value="F:ATP binding"/>
    <property type="evidence" value="ECO:0007669"/>
    <property type="project" value="UniProtKB-KW"/>
</dbReference>
<dbReference type="PANTHER" id="PTHR43788:SF16">
    <property type="entry name" value="HELICASE WITH ZINC FINGER 2"/>
    <property type="match status" value="1"/>
</dbReference>
<dbReference type="SUPFAM" id="SSF48452">
    <property type="entry name" value="TPR-like"/>
    <property type="match status" value="1"/>
</dbReference>
<feature type="region of interest" description="Disordered" evidence="12">
    <location>
        <begin position="906"/>
        <end position="925"/>
    </location>
</feature>
<dbReference type="GO" id="GO:0004540">
    <property type="term" value="F:RNA nuclease activity"/>
    <property type="evidence" value="ECO:0007669"/>
    <property type="project" value="InterPro"/>
</dbReference>
<dbReference type="GO" id="GO:0003723">
    <property type="term" value="F:RNA binding"/>
    <property type="evidence" value="ECO:0007669"/>
    <property type="project" value="InterPro"/>
</dbReference>
<dbReference type="Proteomes" id="UP000604046">
    <property type="component" value="Unassembled WGS sequence"/>
</dbReference>
<dbReference type="GO" id="GO:0016787">
    <property type="term" value="F:hydrolase activity"/>
    <property type="evidence" value="ECO:0007669"/>
    <property type="project" value="UniProtKB-KW"/>
</dbReference>
<dbReference type="InterPro" id="IPR011990">
    <property type="entry name" value="TPR-like_helical_dom_sf"/>
</dbReference>
<feature type="region of interest" description="Disordered" evidence="12">
    <location>
        <begin position="2200"/>
        <end position="2302"/>
    </location>
</feature>
<dbReference type="InterPro" id="IPR012340">
    <property type="entry name" value="NA-bd_OB-fold"/>
</dbReference>
<keyword evidence="2 10" id="KW-0479">Metal-binding</keyword>
<dbReference type="Gene3D" id="4.10.1000.10">
    <property type="entry name" value="Zinc finger, CCCH-type"/>
    <property type="match status" value="1"/>
</dbReference>
<dbReference type="OrthoDB" id="2285229at2759"/>
<dbReference type="InterPro" id="IPR041677">
    <property type="entry name" value="DNA2/NAM7_AAA_11"/>
</dbReference>
<dbReference type="Pfam" id="PF13086">
    <property type="entry name" value="AAA_11"/>
    <property type="match status" value="1"/>
</dbReference>
<dbReference type="SUPFAM" id="SSF52540">
    <property type="entry name" value="P-loop containing nucleoside triphosphate hydrolases"/>
    <property type="match status" value="1"/>
</dbReference>
<keyword evidence="11" id="KW-0175">Coiled coil</keyword>
<evidence type="ECO:0000256" key="10">
    <source>
        <dbReference type="PROSITE-ProRule" id="PRU00723"/>
    </source>
</evidence>
<gene>
    <name evidence="14" type="primary">UPF1</name>
    <name evidence="14" type="ORF">SNAT2548_LOCUS34409</name>
</gene>
<keyword evidence="8" id="KW-0067">ATP-binding</keyword>
<dbReference type="Gene3D" id="1.25.40.10">
    <property type="entry name" value="Tetratricopeptide repeat domain"/>
    <property type="match status" value="1"/>
</dbReference>
<reference evidence="14" key="1">
    <citation type="submission" date="2021-02" db="EMBL/GenBank/DDBJ databases">
        <authorList>
            <person name="Dougan E. K."/>
            <person name="Rhodes N."/>
            <person name="Thang M."/>
            <person name="Chan C."/>
        </authorList>
    </citation>
    <scope>NUCLEOTIDE SEQUENCE</scope>
</reference>
<dbReference type="InterPro" id="IPR027417">
    <property type="entry name" value="P-loop_NTPase"/>
</dbReference>
<dbReference type="EMBL" id="CAJNDS010002807">
    <property type="protein sequence ID" value="CAE7605028.1"/>
    <property type="molecule type" value="Genomic_DNA"/>
</dbReference>
<feature type="compositionally biased region" description="Low complexity" evidence="12">
    <location>
        <begin position="2255"/>
        <end position="2266"/>
    </location>
</feature>
<organism evidence="14 15">
    <name type="scientific">Symbiodinium natans</name>
    <dbReference type="NCBI Taxonomy" id="878477"/>
    <lineage>
        <taxon>Eukaryota</taxon>
        <taxon>Sar</taxon>
        <taxon>Alveolata</taxon>
        <taxon>Dinophyceae</taxon>
        <taxon>Suessiales</taxon>
        <taxon>Symbiodiniaceae</taxon>
        <taxon>Symbiodinium</taxon>
    </lineage>
</organism>
<dbReference type="InterPro" id="IPR047187">
    <property type="entry name" value="SF1_C_Upf1"/>
</dbReference>
<feature type="coiled-coil region" evidence="11">
    <location>
        <begin position="1844"/>
        <end position="1871"/>
    </location>
</feature>
<dbReference type="InterPro" id="IPR000571">
    <property type="entry name" value="Znf_CCCH"/>
</dbReference>
<feature type="region of interest" description="Disordered" evidence="12">
    <location>
        <begin position="68"/>
        <end position="100"/>
    </location>
</feature>
<comment type="similarity">
    <text evidence="1">Belongs to the DNA2/NAM7 helicase family.</text>
</comment>
<evidence type="ECO:0000313" key="14">
    <source>
        <dbReference type="EMBL" id="CAE7605028.1"/>
    </source>
</evidence>
<evidence type="ECO:0000256" key="9">
    <source>
        <dbReference type="ARBA" id="ARBA00048432"/>
    </source>
</evidence>
<comment type="caution">
    <text evidence="14">The sequence shown here is derived from an EMBL/GenBank/DDBJ whole genome shotgun (WGS) entry which is preliminary data.</text>
</comment>
<evidence type="ECO:0000256" key="11">
    <source>
        <dbReference type="SAM" id="Coils"/>
    </source>
</evidence>
<feature type="zinc finger region" description="C3H1-type" evidence="10">
    <location>
        <begin position="1560"/>
        <end position="1587"/>
    </location>
</feature>
<dbReference type="SMART" id="SM00955">
    <property type="entry name" value="RNB"/>
    <property type="match status" value="1"/>
</dbReference>
<evidence type="ECO:0000256" key="2">
    <source>
        <dbReference type="ARBA" id="ARBA00022723"/>
    </source>
</evidence>
<keyword evidence="6" id="KW-0347">Helicase</keyword>
<dbReference type="CDD" id="cd18808">
    <property type="entry name" value="SF1_C_Upf1"/>
    <property type="match status" value="1"/>
</dbReference>
<dbReference type="InterPro" id="IPR050534">
    <property type="entry name" value="Coronavir_polyprotein_1ab"/>
</dbReference>
<evidence type="ECO:0000259" key="13">
    <source>
        <dbReference type="PROSITE" id="PS50103"/>
    </source>
</evidence>
<dbReference type="SMART" id="SM00487">
    <property type="entry name" value="DEXDc"/>
    <property type="match status" value="1"/>
</dbReference>
<keyword evidence="5" id="KW-0378">Hydrolase</keyword>
<evidence type="ECO:0000256" key="12">
    <source>
        <dbReference type="SAM" id="MobiDB-lite"/>
    </source>
</evidence>
<keyword evidence="7 10" id="KW-0862">Zinc</keyword>
<dbReference type="InterPro" id="IPR014001">
    <property type="entry name" value="Helicase_ATP-bd"/>
</dbReference>
<dbReference type="SMART" id="SM00356">
    <property type="entry name" value="ZnF_C3H1"/>
    <property type="match status" value="1"/>
</dbReference>
<name>A0A812V6W1_9DINO</name>
<dbReference type="PROSITE" id="PS50103">
    <property type="entry name" value="ZF_C3H1"/>
    <property type="match status" value="1"/>
</dbReference>
<sequence>MRRLGKALALALAVAITALFFARYFLGRGNDARRRAGKQLLYWLHEDAAEQPPEQGQVDDHPAAHEVASAGGHKTGHTPVDKQPSEPPGSDGAPGSMWLGNLPSKDLSAAEVAQMAAPPATPRASRRHDFVLCANVAGTLGSSLQAAKAFFTIASRLQQRGWRVRVVLPAVGGTEFDNFRLDEKNGTSLGRVLDLTPLRKLLDIDEDSGASIEPRKKVCWEKGCDVSVFSLVNVRNEQLRTVTVPHIWLGPGYERWMFEQLFDNLGTLANAPNFTDVIRVFWQMRSSSPTECSPFVYPDLAYEVGQAMRLKPPEQVERCAFVYVGPIIRRDRLWHLRPGPNYTQWCPQCSLPDLPAWVNATGWRIGSLLKAQQLTCANFYVRLLGLNSTEFLQLIHDGAAKGGVPFQASRIKKRPCRLCMESNMEILQRAAASPLLVAEYGSFWPDTPAKQVLARGATVAYLHGDVLARMRMSSLHEKASEAGLDPGRDLDTRNDVAFSLLSCKDGVIHRGKCIDHRSSATSVVQSHQPWQYDEKQVFVVRIAGLKTIPDDGSRMDLADISDSPAVHTMGTLCPTTSSQWLPHGGRAADRACGTIWLQVKPAVRGGANLFNDFSPQAAMMNLMQSIGLSIRCRAALHAMWVVGDVDDDEVDQHAAGESEAIYEVYKPLAELEERLQGGSSTDLASRLSEALATRSNLQRKVEKALEGLCVVGRFVVQSSTETSERVARAHLVVERGPQLLLNRVVRVYTLQNRNRARQGDEVWVELRHCVLDSAVMALRSGSQTPEQLLGYCCLFGRVLRAERALEQVPARTDYLCKQSQIQWQRGRLVFIPFSQEVPVLQVETDSQQQLPLDRVFRLRIVDWPVTSLRPKAQIVDSFRHPGGCRDSPESIVRLFCQDLEHALPEKPAAAASRPPRSVQEERRDLSNSEVFSIDSAGADMIDDALEFDEQQGVVRVHIADVAAFVKSGSPVDREAAYMGCSIYLRNHCDTVQWCRPMLPENITEAACLAKGQRRPALTFEFKMNRGRWRAGEVSFQQFFRSTVQLREAMSFEEAAQVLREDAAPGGVRGAMQALWDVTKKAMTQRLQTDEAYALRCPWLQDTGEASNARRLVEFWMTQVNECSGRLISARRTSVLQCLHCFPCPDGNHFSRLSMLCRDATFRALQREGHESLITKLHESANSCQESVAGVLNHALRLAASPTGAASWSTDSSQHIFGTEQCQAAAVFRHQLSQCVPPAYYLTMDGATPPMQWPLLQSCEYFQVTSPLRRWIDLLGQHLLVGSFKLNFDALRRNVHRYNEMHSFAKQVCSRYAFLTFCTDLLKSERKMNCVVSRVDQGSIQLACPEMVGFFRSIHIPLGLLASHDVAVRPVVEEKKALLCNVEDGQSVEICPFKTKMVAQLALDVSSPVALYRLTASAIFISLPNGHLLRHAILARQHPEVFGPYPDLRQARKMHSEGGLWGSVWEQVQLSRMCAAALMPRARAVAPYYMTTSCRGLPSQWFPGRRGNCVQVQVPACYRGLEGLHRLREGHLAIIWRSGNNQELWTGYGRVTHIDSTERMKRKTQLCWHYMEHGTCSQPDCWFAHGEDDIREELIKATITLSKCSEDSMPDWASEIETNMDVYFAAIFTHDLQSLKSIKDSANMARDHQRDGRKSIINRLLFKAGGVGGQAGWQDDEDGGTDMGSAEGLAPLNTFQQKGLDLALKEPLAYVQGPPGTGKSTTAAYLICHLLNRLSRQRKERPTAPSLLVCCPSNKACDRLLHLLLRTNIAATVRIVRVYARSIERSYWAEPHAQFRRDYQIDPELCPYALHEQVMREDADLYQLFQDIASQLKNAGARKDMIAERLKLHDALKQARQQKDKLSKQLLKQANVIFTTCDCASNDKLFEKMTYPAVVIDEAAQAVEFELASCCILAEEHLALFGDHLQLGPVLTETTLFPAFRRMFTRSLFERVVSKRQDRTSSSGIPHVTLKRQYRMHPSISFFASEEFYDNELVNASETGRDGYTLPSSSDSRLVVVDVTGPHGRRTVAPEGDAVLDYEHSLCNPAEAAVVVDYVRWLLSLGVEPASIAVITPYRAQAALITERLEGVSPMPTIGTVHLLQGEEREYVALSLVRSFAEADTEVFDPVPAALRRAGGHQLGFLKDRRLANVALTRAQLGLLVVGNMQVLSGALHWKNLVEHVKAENVDAYWTEEEARNFLTTTGFQAPSRGAARWEQDAGISGSESEGGDPEDSSGGGDEEERDPDDEPDAFEDPVPSASDAESADAPAAPPAEAKRQRRKGKKKKKSGKKAPPGQSEQQDQVLEEAVAAAASSSQSAQTAAAAVSDGALAVECVVRTCRRRPHKPSPFASQHGLCAEHWTELLKERDILQREFNGGTLLDRFLTPAYWTPNPPPVMLKEKQHSRPFFALLVRFLDDKTRPLHDHFATTFLLLSGLAFQQGTTAAELPARLALWTDWEPPPLTGLLFAATAVADCVAWDKLPAELQARWRRVEGTWDRVLRSEPSPVSGGREDIKAAHVEDILAVVMFWKHEGNECLKKKDFANADVCYRQGTVLIKGLPPEFVTDDKVSKAMELEADLLSNHALTLLKVDRPQEAHPMAAEAAEIFEELGPGCNAKLVKALFRCGSACMGQARHTHGADACEEAREEAREHFTEALRLDPANDEVHVALRLLGQPVQVEVDE</sequence>
<dbReference type="PANTHER" id="PTHR43788">
    <property type="entry name" value="DNA2/NAM7 HELICASE FAMILY MEMBER"/>
    <property type="match status" value="1"/>
</dbReference>
<keyword evidence="3" id="KW-0547">Nucleotide-binding</keyword>
<dbReference type="Pfam" id="PF00773">
    <property type="entry name" value="RNB"/>
    <property type="match status" value="1"/>
</dbReference>
<feature type="compositionally biased region" description="Acidic residues" evidence="12">
    <location>
        <begin position="2225"/>
        <end position="2251"/>
    </location>
</feature>
<evidence type="ECO:0000256" key="5">
    <source>
        <dbReference type="ARBA" id="ARBA00022801"/>
    </source>
</evidence>
<evidence type="ECO:0000256" key="4">
    <source>
        <dbReference type="ARBA" id="ARBA00022771"/>
    </source>
</evidence>